<accession>A0ACC0WTX1</accession>
<gene>
    <name evidence="1" type="ORF">PsorP6_002709</name>
</gene>
<sequence>MGRTTRRGVANRRPRRRRIERVQTATLKRLELPKRAGKVPVGIEFMIRGTLGTVSQERILHLLLHKCLELGGLGTRQGEGYSPELLIDLHVYKDDLPARLLYHGALCFPFRLHLIGIPKNVADGNLIVEEIFDVGKFVINLLEEGRKRVVQYQIELQRLDNVKLALKYILILQLKRQPVITMIKSLCSSLLVFDVLSTVVKPEKSPTSYQDADSLRDSFLDPDPYPTVNYEAKVWDPKRDDFAGFFRGIFSDDEVAEVGGVMLTATPPVLRDGEDLVISWSGVKRAHQMDFVGLSCGPKAHDKDFLVKVGITDANGLASDGTNLPNSVRFPSLYMMRCNFTVEYFNFQPQGNVFAPLAKLHVGMAEAFTTPKHGHIALTEHADEMSVMFNSASNETPAVMYGLDPVALNGRAEGKFQTYTAANLCHAPANLTSQQWFRDPGNMHTVILKGLKPGTRYFYKFGSDKDGWSSVYSFMSRPDASVKSAKFIAYADMGVNSAPAATSTTVRTYQDVMNGYDSFLLHFGDVSYARGHAHLWDEFFHIIEPYATRVPYMISIGNHEYDYITGGSNDPSGAAGVDGRMNFHPEWANYGEDSSGECSVPMFYRWDAPANGNSIYWYSFDYGGIHVIQISSEHDWRRESKQYKWLKNDLKSADRKKTPWIIITAHRMMYTTQLGEEADYKIAQHFRDEVEDLLWEYKVNLMLVGHQHSYERSCALRNGKCTKDGQGPVHIVIGSAGAGLEQQGFSKDLGEWSVSHVNDWGYLRVDSTEESMNVQFILNRNGVVYDEVTLATWK</sequence>
<evidence type="ECO:0000313" key="1">
    <source>
        <dbReference type="EMBL" id="KAI9921701.1"/>
    </source>
</evidence>
<organism evidence="1 2">
    <name type="scientific">Peronosclerospora sorghi</name>
    <dbReference type="NCBI Taxonomy" id="230839"/>
    <lineage>
        <taxon>Eukaryota</taxon>
        <taxon>Sar</taxon>
        <taxon>Stramenopiles</taxon>
        <taxon>Oomycota</taxon>
        <taxon>Peronosporomycetes</taxon>
        <taxon>Peronosporales</taxon>
        <taxon>Peronosporaceae</taxon>
        <taxon>Peronosclerospora</taxon>
    </lineage>
</organism>
<name>A0ACC0WTX1_9STRA</name>
<protein>
    <submittedName>
        <fullName evidence="1">Uncharacterized protein</fullName>
    </submittedName>
</protein>
<evidence type="ECO:0000313" key="2">
    <source>
        <dbReference type="Proteomes" id="UP001163321"/>
    </source>
</evidence>
<comment type="caution">
    <text evidence="1">The sequence shown here is derived from an EMBL/GenBank/DDBJ whole genome shotgun (WGS) entry which is preliminary data.</text>
</comment>
<dbReference type="Proteomes" id="UP001163321">
    <property type="component" value="Chromosome 1"/>
</dbReference>
<proteinExistence type="predicted"/>
<dbReference type="EMBL" id="CM047580">
    <property type="protein sequence ID" value="KAI9921701.1"/>
    <property type="molecule type" value="Genomic_DNA"/>
</dbReference>
<reference evidence="1 2" key="1">
    <citation type="journal article" date="2022" name="bioRxiv">
        <title>The genome of the oomycete Peronosclerospora sorghi, a cosmopolitan pathogen of maize and sorghum, is inflated with dispersed pseudogenes.</title>
        <authorList>
            <person name="Fletcher K."/>
            <person name="Martin F."/>
            <person name="Isakeit T."/>
            <person name="Cavanaugh K."/>
            <person name="Magill C."/>
            <person name="Michelmore R."/>
        </authorList>
    </citation>
    <scope>NUCLEOTIDE SEQUENCE [LARGE SCALE GENOMIC DNA]</scope>
    <source>
        <strain evidence="1">P6</strain>
    </source>
</reference>
<keyword evidence="2" id="KW-1185">Reference proteome</keyword>